<keyword evidence="3" id="KW-1185">Reference proteome</keyword>
<proteinExistence type="predicted"/>
<evidence type="ECO:0000256" key="1">
    <source>
        <dbReference type="SAM" id="MobiDB-lite"/>
    </source>
</evidence>
<protein>
    <submittedName>
        <fullName evidence="2">Uncharacterized protein</fullName>
    </submittedName>
</protein>
<evidence type="ECO:0000313" key="2">
    <source>
        <dbReference type="EMBL" id="CAL1381529.1"/>
    </source>
</evidence>
<dbReference type="EMBL" id="OZ034817">
    <property type="protein sequence ID" value="CAL1381529.1"/>
    <property type="molecule type" value="Genomic_DNA"/>
</dbReference>
<sequence>MFWWVGVGLSEYMDPLPNLNNRGGFMRKRRDLEEAVSTINLIILPVAGRGRPEEKEEEELRRKLDGGGED</sequence>
<organism evidence="2 3">
    <name type="scientific">Linum trigynum</name>
    <dbReference type="NCBI Taxonomy" id="586398"/>
    <lineage>
        <taxon>Eukaryota</taxon>
        <taxon>Viridiplantae</taxon>
        <taxon>Streptophyta</taxon>
        <taxon>Embryophyta</taxon>
        <taxon>Tracheophyta</taxon>
        <taxon>Spermatophyta</taxon>
        <taxon>Magnoliopsida</taxon>
        <taxon>eudicotyledons</taxon>
        <taxon>Gunneridae</taxon>
        <taxon>Pentapetalae</taxon>
        <taxon>rosids</taxon>
        <taxon>fabids</taxon>
        <taxon>Malpighiales</taxon>
        <taxon>Linaceae</taxon>
        <taxon>Linum</taxon>
    </lineage>
</organism>
<dbReference type="Proteomes" id="UP001497516">
    <property type="component" value="Chromosome 4"/>
</dbReference>
<gene>
    <name evidence="2" type="ORF">LTRI10_LOCUS22905</name>
</gene>
<accession>A0AAV2E6P3</accession>
<name>A0AAV2E6P3_9ROSI</name>
<feature type="region of interest" description="Disordered" evidence="1">
    <location>
        <begin position="50"/>
        <end position="70"/>
    </location>
</feature>
<evidence type="ECO:0000313" key="3">
    <source>
        <dbReference type="Proteomes" id="UP001497516"/>
    </source>
</evidence>
<dbReference type="AlphaFoldDB" id="A0AAV2E6P3"/>
<reference evidence="2 3" key="1">
    <citation type="submission" date="2024-04" db="EMBL/GenBank/DDBJ databases">
        <authorList>
            <person name="Fracassetti M."/>
        </authorList>
    </citation>
    <scope>NUCLEOTIDE SEQUENCE [LARGE SCALE GENOMIC DNA]</scope>
</reference>